<dbReference type="Gene3D" id="1.10.60.10">
    <property type="entry name" value="Iron dependent repressor, metal binding and dimerisation domain"/>
    <property type="match status" value="1"/>
</dbReference>
<name>A0A0F9P6A5_9ZZZZ</name>
<dbReference type="Pfam" id="PF01325">
    <property type="entry name" value="Fe_dep_repress"/>
    <property type="match status" value="1"/>
</dbReference>
<dbReference type="InterPro" id="IPR036388">
    <property type="entry name" value="WH-like_DNA-bd_sf"/>
</dbReference>
<dbReference type="Gene3D" id="1.10.10.10">
    <property type="entry name" value="Winged helix-like DNA-binding domain superfamily/Winged helix DNA-binding domain"/>
    <property type="match status" value="1"/>
</dbReference>
<dbReference type="GO" id="GO:0046914">
    <property type="term" value="F:transition metal ion binding"/>
    <property type="evidence" value="ECO:0007669"/>
    <property type="project" value="InterPro"/>
</dbReference>
<dbReference type="GO" id="GO:0046983">
    <property type="term" value="F:protein dimerization activity"/>
    <property type="evidence" value="ECO:0007669"/>
    <property type="project" value="InterPro"/>
</dbReference>
<organism evidence="6">
    <name type="scientific">marine sediment metagenome</name>
    <dbReference type="NCBI Taxonomy" id="412755"/>
    <lineage>
        <taxon>unclassified sequences</taxon>
        <taxon>metagenomes</taxon>
        <taxon>ecological metagenomes</taxon>
    </lineage>
</organism>
<dbReference type="PROSITE" id="PS50944">
    <property type="entry name" value="HTH_DTXR"/>
    <property type="match status" value="1"/>
</dbReference>
<dbReference type="GO" id="GO:0003700">
    <property type="term" value="F:DNA-binding transcription factor activity"/>
    <property type="evidence" value="ECO:0007669"/>
    <property type="project" value="InterPro"/>
</dbReference>
<dbReference type="SMART" id="SM00529">
    <property type="entry name" value="HTH_DTXR"/>
    <property type="match status" value="1"/>
</dbReference>
<reference evidence="6" key="1">
    <citation type="journal article" date="2015" name="Nature">
        <title>Complex archaea that bridge the gap between prokaryotes and eukaryotes.</title>
        <authorList>
            <person name="Spang A."/>
            <person name="Saw J.H."/>
            <person name="Jorgensen S.L."/>
            <person name="Zaremba-Niedzwiedzka K."/>
            <person name="Martijn J."/>
            <person name="Lind A.E."/>
            <person name="van Eijk R."/>
            <person name="Schleper C."/>
            <person name="Guy L."/>
            <person name="Ettema T.J."/>
        </authorList>
    </citation>
    <scope>NUCLEOTIDE SEQUENCE</scope>
</reference>
<sequence length="140" mass="16274">MDKNNSMEKTIISEIPESYQRYIDEIHSISKSKKGGWVSNKEIAENLNVKPSSVSGMLDKLRKKGLINWAQRKSIRLTDKGKLIAKQLNETHHLLYQFFANVLKIEDEDIIENLSCEIEHHITRDVKASLEEFLSKYLEE</sequence>
<dbReference type="InterPro" id="IPR022687">
    <property type="entry name" value="HTH_DTXR"/>
</dbReference>
<dbReference type="PANTHER" id="PTHR33238">
    <property type="entry name" value="IRON (METAL) DEPENDENT REPRESSOR, DTXR FAMILY"/>
    <property type="match status" value="1"/>
</dbReference>
<comment type="similarity">
    <text evidence="1">Belongs to the DtxR/MntR family.</text>
</comment>
<dbReference type="EMBL" id="LAZR01002788">
    <property type="protein sequence ID" value="KKN25614.1"/>
    <property type="molecule type" value="Genomic_DNA"/>
</dbReference>
<dbReference type="PANTHER" id="PTHR33238:SF7">
    <property type="entry name" value="IRON-DEPENDENT TRANSCRIPTIONAL REGULATOR"/>
    <property type="match status" value="1"/>
</dbReference>
<protein>
    <recommendedName>
        <fullName evidence="5">HTH dtxR-type domain-containing protein</fullName>
    </recommendedName>
</protein>
<evidence type="ECO:0000256" key="3">
    <source>
        <dbReference type="ARBA" id="ARBA00023125"/>
    </source>
</evidence>
<evidence type="ECO:0000256" key="2">
    <source>
        <dbReference type="ARBA" id="ARBA00023015"/>
    </source>
</evidence>
<dbReference type="AlphaFoldDB" id="A0A0F9P6A5"/>
<comment type="caution">
    <text evidence="6">The sequence shown here is derived from an EMBL/GenBank/DDBJ whole genome shotgun (WGS) entry which is preliminary data.</text>
</comment>
<proteinExistence type="inferred from homology"/>
<dbReference type="InterPro" id="IPR022689">
    <property type="entry name" value="Iron_dep_repressor"/>
</dbReference>
<keyword evidence="3" id="KW-0238">DNA-binding</keyword>
<gene>
    <name evidence="6" type="ORF">LCGC14_0882960</name>
</gene>
<dbReference type="InterPro" id="IPR036390">
    <property type="entry name" value="WH_DNA-bd_sf"/>
</dbReference>
<evidence type="ECO:0000256" key="4">
    <source>
        <dbReference type="ARBA" id="ARBA00023163"/>
    </source>
</evidence>
<accession>A0A0F9P6A5</accession>
<keyword evidence="2" id="KW-0805">Transcription regulation</keyword>
<dbReference type="InterPro" id="IPR000835">
    <property type="entry name" value="HTH_MarR-typ"/>
</dbReference>
<evidence type="ECO:0000313" key="6">
    <source>
        <dbReference type="EMBL" id="KKN25614.1"/>
    </source>
</evidence>
<feature type="domain" description="HTH dtxR-type" evidence="5">
    <location>
        <begin position="22"/>
        <end position="78"/>
    </location>
</feature>
<dbReference type="SUPFAM" id="SSF46785">
    <property type="entry name" value="Winged helix' DNA-binding domain"/>
    <property type="match status" value="1"/>
</dbReference>
<dbReference type="InterPro" id="IPR036421">
    <property type="entry name" value="Fe_dep_repressor_sf"/>
</dbReference>
<keyword evidence="4" id="KW-0804">Transcription</keyword>
<dbReference type="Pfam" id="PF02742">
    <property type="entry name" value="Fe_dep_repr_C"/>
    <property type="match status" value="1"/>
</dbReference>
<dbReference type="InterPro" id="IPR001367">
    <property type="entry name" value="Fe_dep_repressor"/>
</dbReference>
<dbReference type="InterPro" id="IPR050536">
    <property type="entry name" value="DtxR_MntR_Metal-Reg"/>
</dbReference>
<dbReference type="GO" id="GO:0003677">
    <property type="term" value="F:DNA binding"/>
    <property type="evidence" value="ECO:0007669"/>
    <property type="project" value="UniProtKB-KW"/>
</dbReference>
<evidence type="ECO:0000256" key="1">
    <source>
        <dbReference type="ARBA" id="ARBA00007871"/>
    </source>
</evidence>
<evidence type="ECO:0000259" key="5">
    <source>
        <dbReference type="PROSITE" id="PS50944"/>
    </source>
</evidence>
<dbReference type="SMART" id="SM00347">
    <property type="entry name" value="HTH_MARR"/>
    <property type="match status" value="1"/>
</dbReference>